<organism evidence="2">
    <name type="scientific">bioreactor metagenome</name>
    <dbReference type="NCBI Taxonomy" id="1076179"/>
    <lineage>
        <taxon>unclassified sequences</taxon>
        <taxon>metagenomes</taxon>
        <taxon>ecological metagenomes</taxon>
    </lineage>
</organism>
<feature type="region of interest" description="Disordered" evidence="1">
    <location>
        <begin position="282"/>
        <end position="301"/>
    </location>
</feature>
<sequence length="301" mass="30190">MPVNGGGRERCGAAGSHGQRGDGGGAVFHGDGVRRGDGVNLGRAGLSAARGGDGHLSAAGGGGENAVFHLTGAGAESIASAAHGNVIGIHGGGGHVYLAARQHVAVVRRDVKMAQLSAGLAGGHQKNLIAHRPLAAAGGTVDGFCADRVRLGGGEGGGPAAVQTQGGDTAQLDQPLGHLRHGRAYGIPGPASVDGVEHQRPVGLLAHRGAGVYVRGEAGNHAAVLHQRVQRAHGVLYVQPVTGGRRGGNADRGANGNVFHSVQGIGVRLIVDGQNHLPLRNGGARRVGKHAVHRQHQRAAV</sequence>
<evidence type="ECO:0000256" key="1">
    <source>
        <dbReference type="SAM" id="MobiDB-lite"/>
    </source>
</evidence>
<accession>A0A645EDT0</accession>
<reference evidence="2" key="1">
    <citation type="submission" date="2019-08" db="EMBL/GenBank/DDBJ databases">
        <authorList>
            <person name="Kucharzyk K."/>
            <person name="Murdoch R.W."/>
            <person name="Higgins S."/>
            <person name="Loffler F."/>
        </authorList>
    </citation>
    <scope>NUCLEOTIDE SEQUENCE</scope>
</reference>
<feature type="region of interest" description="Disordered" evidence="1">
    <location>
        <begin position="1"/>
        <end position="30"/>
    </location>
</feature>
<dbReference type="EMBL" id="VSSQ01045957">
    <property type="protein sequence ID" value="MPM99896.1"/>
    <property type="molecule type" value="Genomic_DNA"/>
</dbReference>
<name>A0A645EDT0_9ZZZZ</name>
<dbReference type="AlphaFoldDB" id="A0A645EDT0"/>
<comment type="caution">
    <text evidence="2">The sequence shown here is derived from an EMBL/GenBank/DDBJ whole genome shotgun (WGS) entry which is preliminary data.</text>
</comment>
<feature type="compositionally biased region" description="Basic residues" evidence="1">
    <location>
        <begin position="286"/>
        <end position="301"/>
    </location>
</feature>
<evidence type="ECO:0000313" key="2">
    <source>
        <dbReference type="EMBL" id="MPM99896.1"/>
    </source>
</evidence>
<proteinExistence type="predicted"/>
<gene>
    <name evidence="2" type="ORF">SDC9_147091</name>
</gene>
<protein>
    <submittedName>
        <fullName evidence="2">Uncharacterized protein</fullName>
    </submittedName>
</protein>